<evidence type="ECO:0000256" key="4">
    <source>
        <dbReference type="ARBA" id="ARBA00023136"/>
    </source>
</evidence>
<dbReference type="STRING" id="218851.A0A2G5CQ00"/>
<evidence type="ECO:0000256" key="3">
    <source>
        <dbReference type="ARBA" id="ARBA00022679"/>
    </source>
</evidence>
<dbReference type="InterPro" id="IPR003406">
    <property type="entry name" value="Glyco_trans_14"/>
</dbReference>
<dbReference type="GO" id="GO:0016757">
    <property type="term" value="F:glycosyltransferase activity"/>
    <property type="evidence" value="ECO:0007669"/>
    <property type="project" value="UniProtKB-KW"/>
</dbReference>
<dbReference type="EMBL" id="KZ305058">
    <property type="protein sequence ID" value="PIA33356.1"/>
    <property type="molecule type" value="Genomic_DNA"/>
</dbReference>
<keyword evidence="5" id="KW-0325">Glycoprotein</keyword>
<evidence type="ECO:0000256" key="5">
    <source>
        <dbReference type="ARBA" id="ARBA00023180"/>
    </source>
</evidence>
<proteinExistence type="predicted"/>
<reference evidence="6 7" key="1">
    <citation type="submission" date="2017-09" db="EMBL/GenBank/DDBJ databases">
        <title>WGS assembly of Aquilegia coerulea Goldsmith.</title>
        <authorList>
            <person name="Hodges S."/>
            <person name="Kramer E."/>
            <person name="Nordborg M."/>
            <person name="Tomkins J."/>
            <person name="Borevitz J."/>
            <person name="Derieg N."/>
            <person name="Yan J."/>
            <person name="Mihaltcheva S."/>
            <person name="Hayes R.D."/>
            <person name="Rokhsar D."/>
        </authorList>
    </citation>
    <scope>NUCLEOTIDE SEQUENCE [LARGE SCALE GENOMIC DNA]</scope>
    <source>
        <strain evidence="7">cv. Goldsmith</strain>
    </source>
</reference>
<evidence type="ECO:0000256" key="2">
    <source>
        <dbReference type="ARBA" id="ARBA00022676"/>
    </source>
</evidence>
<evidence type="ECO:0000313" key="6">
    <source>
        <dbReference type="EMBL" id="PIA33356.1"/>
    </source>
</evidence>
<accession>A0A2G5CQ00</accession>
<keyword evidence="3" id="KW-0808">Transferase</keyword>
<dbReference type="Proteomes" id="UP000230069">
    <property type="component" value="Unassembled WGS sequence"/>
</dbReference>
<dbReference type="PANTHER" id="PTHR31042">
    <property type="entry name" value="CORE-2/I-BRANCHING BETA-1,6-N-ACETYLGLUCOSAMINYLTRANSFERASE FAMILY PROTEIN-RELATED"/>
    <property type="match status" value="1"/>
</dbReference>
<comment type="subcellular location">
    <subcellularLocation>
        <location evidence="1">Membrane</location>
        <topology evidence="1">Single-pass type II membrane protein</topology>
    </subcellularLocation>
</comment>
<sequence>MDDKELFWRASMVPKISTYPCEYIPKVAFMFLTKGPLPLGPLWEKFFKGYEDLYSIYVHSHPEFKDTKTPQDSVFYKKRIPSKPVEWGKSSMIDAERRLLANALLDYSNQRFVLLSESCIPLFNFTTVYNYLINSTHSFVSSVDDPTKGGRGRYNKEMLPKISLSDWRKGSQWFELHRNLAIEVVSDCIYYPIFQEYCTKPCYTDEHYLPTLVNMIEPELNSNRTITWVDWSKPGPHPGKFSAINITVEFIQLLRYGSNCTFNGKDTKICFLFARKFAPNSLEHLLRIAPMLLGFDP</sequence>
<keyword evidence="7" id="KW-1185">Reference proteome</keyword>
<dbReference type="GO" id="GO:0016020">
    <property type="term" value="C:membrane"/>
    <property type="evidence" value="ECO:0007669"/>
    <property type="project" value="UniProtKB-SubCell"/>
</dbReference>
<gene>
    <name evidence="6" type="ORF">AQUCO_04100045v1</name>
</gene>
<protein>
    <submittedName>
        <fullName evidence="6">Uncharacterized protein</fullName>
    </submittedName>
</protein>
<dbReference type="OrthoDB" id="191334at2759"/>
<keyword evidence="2" id="KW-0328">Glycosyltransferase</keyword>
<dbReference type="InParanoid" id="A0A2G5CQ00"/>
<organism evidence="6 7">
    <name type="scientific">Aquilegia coerulea</name>
    <name type="common">Rocky mountain columbine</name>
    <dbReference type="NCBI Taxonomy" id="218851"/>
    <lineage>
        <taxon>Eukaryota</taxon>
        <taxon>Viridiplantae</taxon>
        <taxon>Streptophyta</taxon>
        <taxon>Embryophyta</taxon>
        <taxon>Tracheophyta</taxon>
        <taxon>Spermatophyta</taxon>
        <taxon>Magnoliopsida</taxon>
        <taxon>Ranunculales</taxon>
        <taxon>Ranunculaceae</taxon>
        <taxon>Thalictroideae</taxon>
        <taxon>Aquilegia</taxon>
    </lineage>
</organism>
<name>A0A2G5CQ00_AQUCA</name>
<evidence type="ECO:0000313" key="7">
    <source>
        <dbReference type="Proteomes" id="UP000230069"/>
    </source>
</evidence>
<keyword evidence="4" id="KW-0472">Membrane</keyword>
<evidence type="ECO:0000256" key="1">
    <source>
        <dbReference type="ARBA" id="ARBA00004606"/>
    </source>
</evidence>
<dbReference type="Pfam" id="PF02485">
    <property type="entry name" value="Branch"/>
    <property type="match status" value="1"/>
</dbReference>
<dbReference type="AlphaFoldDB" id="A0A2G5CQ00"/>
<dbReference type="InterPro" id="IPR044174">
    <property type="entry name" value="BC10-like"/>
</dbReference>
<dbReference type="PANTHER" id="PTHR31042:SF77">
    <property type="entry name" value="GLYCOSYLTRANSFERASE"/>
    <property type="match status" value="1"/>
</dbReference>